<protein>
    <submittedName>
        <fullName evidence="8">Cytochrome d ubiquinol oxidase subunit II</fullName>
    </submittedName>
</protein>
<keyword evidence="4 7" id="KW-0812">Transmembrane</keyword>
<evidence type="ECO:0000256" key="5">
    <source>
        <dbReference type="ARBA" id="ARBA00022989"/>
    </source>
</evidence>
<accession>A0A5B2ZB67</accession>
<feature type="transmembrane region" description="Helical" evidence="7">
    <location>
        <begin position="147"/>
        <end position="173"/>
    </location>
</feature>
<dbReference type="EMBL" id="VUOD01000003">
    <property type="protein sequence ID" value="KAA2285217.1"/>
    <property type="molecule type" value="Genomic_DNA"/>
</dbReference>
<comment type="subcellular location">
    <subcellularLocation>
        <location evidence="1">Cell membrane</location>
        <topology evidence="1">Multi-pass membrane protein</topology>
    </subcellularLocation>
</comment>
<feature type="transmembrane region" description="Helical" evidence="7">
    <location>
        <begin position="6"/>
        <end position="25"/>
    </location>
</feature>
<evidence type="ECO:0000256" key="3">
    <source>
        <dbReference type="ARBA" id="ARBA00022475"/>
    </source>
</evidence>
<feature type="transmembrane region" description="Helical" evidence="7">
    <location>
        <begin position="185"/>
        <end position="209"/>
    </location>
</feature>
<feature type="transmembrane region" description="Helical" evidence="7">
    <location>
        <begin position="86"/>
        <end position="106"/>
    </location>
</feature>
<dbReference type="Proteomes" id="UP000322165">
    <property type="component" value="Unassembled WGS sequence"/>
</dbReference>
<organism evidence="8 9">
    <name type="scientific">Arenimonas fontis</name>
    <dbReference type="NCBI Taxonomy" id="2608255"/>
    <lineage>
        <taxon>Bacteria</taxon>
        <taxon>Pseudomonadati</taxon>
        <taxon>Pseudomonadota</taxon>
        <taxon>Gammaproteobacteria</taxon>
        <taxon>Lysobacterales</taxon>
        <taxon>Lysobacteraceae</taxon>
        <taxon>Arenimonas</taxon>
    </lineage>
</organism>
<dbReference type="GO" id="GO:0019646">
    <property type="term" value="P:aerobic electron transport chain"/>
    <property type="evidence" value="ECO:0007669"/>
    <property type="project" value="TreeGrafter"/>
</dbReference>
<evidence type="ECO:0000313" key="8">
    <source>
        <dbReference type="EMBL" id="KAA2285217.1"/>
    </source>
</evidence>
<dbReference type="PANTHER" id="PTHR43141">
    <property type="entry name" value="CYTOCHROME BD2 SUBUNIT II"/>
    <property type="match status" value="1"/>
</dbReference>
<dbReference type="GO" id="GO:0070069">
    <property type="term" value="C:cytochrome complex"/>
    <property type="evidence" value="ECO:0007669"/>
    <property type="project" value="TreeGrafter"/>
</dbReference>
<evidence type="ECO:0000313" key="9">
    <source>
        <dbReference type="Proteomes" id="UP000322165"/>
    </source>
</evidence>
<dbReference type="AlphaFoldDB" id="A0A5B2ZB67"/>
<keyword evidence="3" id="KW-1003">Cell membrane</keyword>
<name>A0A5B2ZB67_9GAMM</name>
<sequence length="332" mass="36197">MSMETWLPLVFTALMALAMLLYVLLDGYDLGVGILVRGQADADQDRMIASIGPFWDANETWLVLGIGLLLVAFPLAHGLILGALYLPVAAMLVGLILRGVAFDFRVKARAEHKQAWNLAFWAGSLLAAFAQGWMLGSYVIGFRDDGIGLAFAALIGLCLCAGYALLGAGWLVLKTEGELRRRALRWAYANLWLTGLGIAAVSVATPWVSPRIFEKWFALPQLLFLLPVPVLTALVFAATEGGIRRLRKGETSRDWIPFAGAVSLFVLAFAGLAYSLFPYLVSDRMTLWQAAAAPESLLIMLVGAAITLPMILAYTVYVYRVFWGRSGGLSYE</sequence>
<feature type="transmembrane region" description="Helical" evidence="7">
    <location>
        <begin position="221"/>
        <end position="243"/>
    </location>
</feature>
<comment type="similarity">
    <text evidence="2">Belongs to the cytochrome ubiquinol oxidase subunit 2 family.</text>
</comment>
<keyword evidence="6 7" id="KW-0472">Membrane</keyword>
<keyword evidence="5 7" id="KW-1133">Transmembrane helix</keyword>
<keyword evidence="9" id="KW-1185">Reference proteome</keyword>
<dbReference type="RefSeq" id="WP_149860041.1">
    <property type="nucleotide sequence ID" value="NZ_VUOD01000003.1"/>
</dbReference>
<comment type="caution">
    <text evidence="8">The sequence shown here is derived from an EMBL/GenBank/DDBJ whole genome shotgun (WGS) entry which is preliminary data.</text>
</comment>
<dbReference type="InterPro" id="IPR003317">
    <property type="entry name" value="Cyt-d_oxidase_su2"/>
</dbReference>
<evidence type="ECO:0000256" key="1">
    <source>
        <dbReference type="ARBA" id="ARBA00004651"/>
    </source>
</evidence>
<feature type="transmembrane region" description="Helical" evidence="7">
    <location>
        <begin position="255"/>
        <end position="277"/>
    </location>
</feature>
<evidence type="ECO:0000256" key="4">
    <source>
        <dbReference type="ARBA" id="ARBA00022692"/>
    </source>
</evidence>
<proteinExistence type="inferred from homology"/>
<evidence type="ECO:0000256" key="7">
    <source>
        <dbReference type="SAM" id="Phobius"/>
    </source>
</evidence>
<dbReference type="GO" id="GO:0005886">
    <property type="term" value="C:plasma membrane"/>
    <property type="evidence" value="ECO:0007669"/>
    <property type="project" value="UniProtKB-SubCell"/>
</dbReference>
<evidence type="ECO:0000256" key="2">
    <source>
        <dbReference type="ARBA" id="ARBA00007543"/>
    </source>
</evidence>
<gene>
    <name evidence="8" type="ORF">F0415_04670</name>
</gene>
<feature type="transmembrane region" description="Helical" evidence="7">
    <location>
        <begin position="297"/>
        <end position="319"/>
    </location>
</feature>
<reference evidence="8 9" key="2">
    <citation type="submission" date="2019-09" db="EMBL/GenBank/DDBJ databases">
        <authorList>
            <person name="Mazur A."/>
        </authorList>
    </citation>
    <scope>NUCLEOTIDE SEQUENCE [LARGE SCALE GENOMIC DNA]</scope>
    <source>
        <strain evidence="8 9">3729k</strain>
    </source>
</reference>
<dbReference type="Pfam" id="PF02322">
    <property type="entry name" value="Cyt_bd_oxida_II"/>
    <property type="match status" value="1"/>
</dbReference>
<feature type="transmembrane region" description="Helical" evidence="7">
    <location>
        <begin position="118"/>
        <end position="141"/>
    </location>
</feature>
<reference evidence="8 9" key="1">
    <citation type="submission" date="2019-09" db="EMBL/GenBank/DDBJ databases">
        <title>Arenimonas chukotkensis sp. nov., a bacterium isolated from Chukotka hot spring, Arctic region, Russia.</title>
        <authorList>
            <person name="Zayulina K.S."/>
            <person name="Prokofeva M.I."/>
            <person name="Elcheninov A.G."/>
            <person name="Novikov A."/>
            <person name="Kochetkova T.V."/>
            <person name="Kublanov I.V."/>
        </authorList>
    </citation>
    <scope>NUCLEOTIDE SEQUENCE [LARGE SCALE GENOMIC DNA]</scope>
    <source>
        <strain evidence="8 9">3729k</strain>
    </source>
</reference>
<evidence type="ECO:0000256" key="6">
    <source>
        <dbReference type="ARBA" id="ARBA00023136"/>
    </source>
</evidence>
<dbReference type="GO" id="GO:0016682">
    <property type="term" value="F:oxidoreductase activity, acting on diphenols and related substances as donors, oxygen as acceptor"/>
    <property type="evidence" value="ECO:0007669"/>
    <property type="project" value="TreeGrafter"/>
</dbReference>
<dbReference type="GO" id="GO:0009055">
    <property type="term" value="F:electron transfer activity"/>
    <property type="evidence" value="ECO:0007669"/>
    <property type="project" value="TreeGrafter"/>
</dbReference>
<dbReference type="PANTHER" id="PTHR43141:SF2">
    <property type="entry name" value="BLR3729 PROTEIN"/>
    <property type="match status" value="1"/>
</dbReference>